<keyword evidence="3" id="KW-1185">Reference proteome</keyword>
<dbReference type="EMBL" id="JACRTF010000001">
    <property type="protein sequence ID" value="MBC8594039.1"/>
    <property type="molecule type" value="Genomic_DNA"/>
</dbReference>
<dbReference type="AlphaFoldDB" id="A0A926F8Y0"/>
<evidence type="ECO:0000256" key="1">
    <source>
        <dbReference type="SAM" id="MobiDB-lite"/>
    </source>
</evidence>
<protein>
    <submittedName>
        <fullName evidence="2">Uncharacterized protein</fullName>
    </submittedName>
</protein>
<name>A0A926F8Y0_9BACT</name>
<feature type="region of interest" description="Disordered" evidence="1">
    <location>
        <begin position="43"/>
        <end position="71"/>
    </location>
</feature>
<feature type="compositionally biased region" description="Low complexity" evidence="1">
    <location>
        <begin position="62"/>
        <end position="71"/>
    </location>
</feature>
<organism evidence="2 3">
    <name type="scientific">Jilunia laotingensis</name>
    <dbReference type="NCBI Taxonomy" id="2763675"/>
    <lineage>
        <taxon>Bacteria</taxon>
        <taxon>Pseudomonadati</taxon>
        <taxon>Bacteroidota</taxon>
        <taxon>Bacteroidia</taxon>
        <taxon>Bacteroidales</taxon>
        <taxon>Bacteroidaceae</taxon>
        <taxon>Jilunia</taxon>
    </lineage>
</organism>
<reference evidence="2" key="1">
    <citation type="submission" date="2020-08" db="EMBL/GenBank/DDBJ databases">
        <title>Genome public.</title>
        <authorList>
            <person name="Liu C."/>
            <person name="Sun Q."/>
        </authorList>
    </citation>
    <scope>NUCLEOTIDE SEQUENCE</scope>
    <source>
        <strain evidence="2">N12</strain>
    </source>
</reference>
<evidence type="ECO:0000313" key="2">
    <source>
        <dbReference type="EMBL" id="MBC8594039.1"/>
    </source>
</evidence>
<gene>
    <name evidence="2" type="ORF">H8744_12435</name>
</gene>
<proteinExistence type="predicted"/>
<dbReference type="Proteomes" id="UP000651085">
    <property type="component" value="Unassembled WGS sequence"/>
</dbReference>
<dbReference type="RefSeq" id="WP_262435143.1">
    <property type="nucleotide sequence ID" value="NZ_JACRTF010000001.1"/>
</dbReference>
<accession>A0A926F8Y0</accession>
<sequence length="71" mass="8308">MFQKQENLSMQFTRQVQTGRGLLPIEKGEMLDKQRIFEYGRIHSTEPLHNPHTSFHKKYSEESGSSSLRSL</sequence>
<evidence type="ECO:0000313" key="3">
    <source>
        <dbReference type="Proteomes" id="UP000651085"/>
    </source>
</evidence>
<comment type="caution">
    <text evidence="2">The sequence shown here is derived from an EMBL/GenBank/DDBJ whole genome shotgun (WGS) entry which is preliminary data.</text>
</comment>